<evidence type="ECO:0000259" key="2">
    <source>
        <dbReference type="SMART" id="SM00974"/>
    </source>
</evidence>
<dbReference type="STRING" id="5599.A0A177D5V4"/>
<keyword evidence="4" id="KW-1185">Reference proteome</keyword>
<feature type="domain" description="Bacteriophage T5 Orf172 DNA-binding" evidence="2">
    <location>
        <begin position="281"/>
        <end position="374"/>
    </location>
</feature>
<dbReference type="Pfam" id="PF10544">
    <property type="entry name" value="T5orf172"/>
    <property type="match status" value="1"/>
</dbReference>
<feature type="compositionally biased region" description="Polar residues" evidence="1">
    <location>
        <begin position="148"/>
        <end position="157"/>
    </location>
</feature>
<evidence type="ECO:0000313" key="3">
    <source>
        <dbReference type="EMBL" id="OAG14540.1"/>
    </source>
</evidence>
<dbReference type="Proteomes" id="UP000077248">
    <property type="component" value="Unassembled WGS sequence"/>
</dbReference>
<proteinExistence type="predicted"/>
<dbReference type="PANTHER" id="PTHR28094">
    <property type="entry name" value="MEIOTICALLY UP-REGULATED GENE 113 PROTEIN"/>
    <property type="match status" value="1"/>
</dbReference>
<dbReference type="SMART" id="SM00974">
    <property type="entry name" value="T5orf172"/>
    <property type="match status" value="1"/>
</dbReference>
<name>A0A177D5V4_ALTAL</name>
<dbReference type="RefSeq" id="XP_018379961.1">
    <property type="nucleotide sequence ID" value="XM_018532186.1"/>
</dbReference>
<dbReference type="PANTHER" id="PTHR28094:SF1">
    <property type="entry name" value="MEIOTICALLY UP-REGULATED GENE 113 PROTEIN"/>
    <property type="match status" value="1"/>
</dbReference>
<dbReference type="InterPro" id="IPR018306">
    <property type="entry name" value="Phage_T5_Orf172_DNA-bd"/>
</dbReference>
<feature type="compositionally biased region" description="Polar residues" evidence="1">
    <location>
        <begin position="116"/>
        <end position="130"/>
    </location>
</feature>
<gene>
    <name evidence="3" type="ORF">CC77DRAFT_559307</name>
</gene>
<accession>A0A177D5V4</accession>
<dbReference type="KEGG" id="aalt:CC77DRAFT_559307"/>
<dbReference type="AlphaFoldDB" id="A0A177D5V4"/>
<evidence type="ECO:0000313" key="4">
    <source>
        <dbReference type="Proteomes" id="UP000077248"/>
    </source>
</evidence>
<feature type="compositionally biased region" description="Low complexity" evidence="1">
    <location>
        <begin position="131"/>
        <end position="147"/>
    </location>
</feature>
<organism evidence="3 4">
    <name type="scientific">Alternaria alternata</name>
    <name type="common">Alternaria rot fungus</name>
    <name type="synonym">Torula alternata</name>
    <dbReference type="NCBI Taxonomy" id="5599"/>
    <lineage>
        <taxon>Eukaryota</taxon>
        <taxon>Fungi</taxon>
        <taxon>Dikarya</taxon>
        <taxon>Ascomycota</taxon>
        <taxon>Pezizomycotina</taxon>
        <taxon>Dothideomycetes</taxon>
        <taxon>Pleosporomycetidae</taxon>
        <taxon>Pleosporales</taxon>
        <taxon>Pleosporineae</taxon>
        <taxon>Pleosporaceae</taxon>
        <taxon>Alternaria</taxon>
        <taxon>Alternaria sect. Alternaria</taxon>
        <taxon>Alternaria alternata complex</taxon>
    </lineage>
</organism>
<evidence type="ECO:0000256" key="1">
    <source>
        <dbReference type="SAM" id="MobiDB-lite"/>
    </source>
</evidence>
<feature type="region of interest" description="Disordered" evidence="1">
    <location>
        <begin position="113"/>
        <end position="167"/>
    </location>
</feature>
<dbReference type="EMBL" id="KV441499">
    <property type="protein sequence ID" value="OAG14540.1"/>
    <property type="molecule type" value="Genomic_DNA"/>
</dbReference>
<dbReference type="VEuPathDB" id="FungiDB:CC77DRAFT_559307"/>
<dbReference type="OMA" id="THDPTHE"/>
<dbReference type="GeneID" id="29117780"/>
<sequence>MVVSDPGVDFFVSFNDLNPNAQKQCIYFVKADRPDRRCKWDCSEFDNRRAIELHRIIAQNESEDTLVDHIRDYIQSTCCSRAKHRDIILSSPLLIPLVERWLDEIQVKKDLERPSRQSACSSAPTTPQRTSRASSSVPSSCNTSPFSATSRATTVETPSSSPSYSPFDTSKWPIISPDLSRLEASSAPLLRVSPMIIPDNAPLEAEPLETSKRYHLRSCAVSDSLTQLSQRVELSISAEFTTHTHDPTHEDTVAWKICEDLNVRDPKRDLETGMVYMYSRISSPGYVKIGWTARSVDERLAQWSECGYTPIELFRATGVPYAQRVETLTHYELIKEWRREQPCKGCLKNKGKRVRHQEWFEVSQERAIQILSTWVELFKKANPYELSGSLKSDWREVVNGMKKNNETVTSKKLLEHYEATVAKEPLCTKETVKVEGMMFVEERSDAKQGADANEEMIKNERMVIKKEIVVKEEEITAELSTQ</sequence>
<protein>
    <recommendedName>
        <fullName evidence="2">Bacteriophage T5 Orf172 DNA-binding domain-containing protein</fullName>
    </recommendedName>
</protein>
<dbReference type="InterPro" id="IPR053006">
    <property type="entry name" value="Meiosis_regulatory"/>
</dbReference>
<reference evidence="3 4" key="1">
    <citation type="submission" date="2016-05" db="EMBL/GenBank/DDBJ databases">
        <title>Comparative analysis of secretome profiles of manganese(II)-oxidizing ascomycete fungi.</title>
        <authorList>
            <consortium name="DOE Joint Genome Institute"/>
            <person name="Zeiner C.A."/>
            <person name="Purvine S.O."/>
            <person name="Zink E.M."/>
            <person name="Wu S."/>
            <person name="Pasa-Tolic L."/>
            <person name="Chaput D.L."/>
            <person name="Haridas S."/>
            <person name="Grigoriev I.V."/>
            <person name="Santelli C.M."/>
            <person name="Hansel C.M."/>
        </authorList>
    </citation>
    <scope>NUCLEOTIDE SEQUENCE [LARGE SCALE GENOMIC DNA]</scope>
    <source>
        <strain evidence="3 4">SRC1lrK2f</strain>
    </source>
</reference>